<dbReference type="InterPro" id="IPR011333">
    <property type="entry name" value="SKP1/BTB/POZ_sf"/>
</dbReference>
<feature type="region of interest" description="Disordered" evidence="1">
    <location>
        <begin position="302"/>
        <end position="375"/>
    </location>
</feature>
<keyword evidence="4" id="KW-1185">Reference proteome</keyword>
<reference evidence="4" key="2">
    <citation type="submission" date="2015-01" db="EMBL/GenBank/DDBJ databases">
        <title>Evolutionary Origins and Diversification of the Mycorrhizal Mutualists.</title>
        <authorList>
            <consortium name="DOE Joint Genome Institute"/>
            <consortium name="Mycorrhizal Genomics Consortium"/>
            <person name="Kohler A."/>
            <person name="Kuo A."/>
            <person name="Nagy L.G."/>
            <person name="Floudas D."/>
            <person name="Copeland A."/>
            <person name="Barry K.W."/>
            <person name="Cichocki N."/>
            <person name="Veneault-Fourrey C."/>
            <person name="LaButti K."/>
            <person name="Lindquist E.A."/>
            <person name="Lipzen A."/>
            <person name="Lundell T."/>
            <person name="Morin E."/>
            <person name="Murat C."/>
            <person name="Riley R."/>
            <person name="Ohm R."/>
            <person name="Sun H."/>
            <person name="Tunlid A."/>
            <person name="Henrissat B."/>
            <person name="Grigoriev I.V."/>
            <person name="Hibbett D.S."/>
            <person name="Martin F."/>
        </authorList>
    </citation>
    <scope>NUCLEOTIDE SEQUENCE [LARGE SCALE GENOMIC DNA]</scope>
    <source>
        <strain evidence="4">F 1598</strain>
    </source>
</reference>
<sequence length="375" mass="41890">MSYSSRCASPESVASSILAPSTDFCDTADTIYRDPVKSHPRHNRYYFSDGNVIFLVEGTLYNIHRYFFHRDSSTFAFMFSLPFGGRGEGLTDDEPIVFNKIKARDFDLFLSILYPAEFGLYAATTVDEWTAILDLAAKWNFRSIKTLAIKQLTPIASPIDKIVWGRKHQINEWLGGAYQSICARADPLTYEEGMRLGMEDVIKISAIRHDNGSRTRGRPLPWTGPWLSNEELQKHFGLDIGVLPPSLDERNSEANGAWLIAPCDDDSYITQETCPSSQPACSPSGSLTEAAANNVNAAQCEPLEKSSQIKPPAPMTVQKEKKKQQKGNRKQADSRHEQSEDEKVPASPEKTGSKQEQFEGEKVPETLETLEKATD</sequence>
<dbReference type="InterPro" id="IPR000210">
    <property type="entry name" value="BTB/POZ_dom"/>
</dbReference>
<dbReference type="InParanoid" id="A0A0C3C8J3"/>
<evidence type="ECO:0000313" key="4">
    <source>
        <dbReference type="Proteomes" id="UP000054166"/>
    </source>
</evidence>
<dbReference type="Gene3D" id="3.30.710.10">
    <property type="entry name" value="Potassium Channel Kv1.1, Chain A"/>
    <property type="match status" value="1"/>
</dbReference>
<dbReference type="AlphaFoldDB" id="A0A0C3C8J3"/>
<dbReference type="PROSITE" id="PS50097">
    <property type="entry name" value="BTB"/>
    <property type="match status" value="1"/>
</dbReference>
<evidence type="ECO:0000256" key="1">
    <source>
        <dbReference type="SAM" id="MobiDB-lite"/>
    </source>
</evidence>
<dbReference type="OrthoDB" id="2367075at2759"/>
<protein>
    <recommendedName>
        <fullName evidence="2">BTB domain-containing protein</fullName>
    </recommendedName>
</protein>
<feature type="compositionally biased region" description="Basic residues" evidence="1">
    <location>
        <begin position="320"/>
        <end position="329"/>
    </location>
</feature>
<dbReference type="SUPFAM" id="SSF54695">
    <property type="entry name" value="POZ domain"/>
    <property type="match status" value="1"/>
</dbReference>
<name>A0A0C3C8J3_PILCF</name>
<feature type="compositionally biased region" description="Basic and acidic residues" evidence="1">
    <location>
        <begin position="330"/>
        <end position="344"/>
    </location>
</feature>
<proteinExistence type="predicted"/>
<gene>
    <name evidence="3" type="ORF">PILCRDRAFT_816574</name>
</gene>
<evidence type="ECO:0000259" key="2">
    <source>
        <dbReference type="PROSITE" id="PS50097"/>
    </source>
</evidence>
<dbReference type="HOGENOM" id="CLU_737914_0_0_1"/>
<feature type="compositionally biased region" description="Basic and acidic residues" evidence="1">
    <location>
        <begin position="351"/>
        <end position="375"/>
    </location>
</feature>
<dbReference type="Proteomes" id="UP000054166">
    <property type="component" value="Unassembled WGS sequence"/>
</dbReference>
<dbReference type="EMBL" id="KN832983">
    <property type="protein sequence ID" value="KIM86027.1"/>
    <property type="molecule type" value="Genomic_DNA"/>
</dbReference>
<organism evidence="3 4">
    <name type="scientific">Piloderma croceum (strain F 1598)</name>
    <dbReference type="NCBI Taxonomy" id="765440"/>
    <lineage>
        <taxon>Eukaryota</taxon>
        <taxon>Fungi</taxon>
        <taxon>Dikarya</taxon>
        <taxon>Basidiomycota</taxon>
        <taxon>Agaricomycotina</taxon>
        <taxon>Agaricomycetes</taxon>
        <taxon>Agaricomycetidae</taxon>
        <taxon>Atheliales</taxon>
        <taxon>Atheliaceae</taxon>
        <taxon>Piloderma</taxon>
    </lineage>
</organism>
<dbReference type="STRING" id="765440.A0A0C3C8J3"/>
<feature type="domain" description="BTB" evidence="2">
    <location>
        <begin position="50"/>
        <end position="122"/>
    </location>
</feature>
<evidence type="ECO:0000313" key="3">
    <source>
        <dbReference type="EMBL" id="KIM86027.1"/>
    </source>
</evidence>
<accession>A0A0C3C8J3</accession>
<reference evidence="3 4" key="1">
    <citation type="submission" date="2014-04" db="EMBL/GenBank/DDBJ databases">
        <authorList>
            <consortium name="DOE Joint Genome Institute"/>
            <person name="Kuo A."/>
            <person name="Tarkka M."/>
            <person name="Buscot F."/>
            <person name="Kohler A."/>
            <person name="Nagy L.G."/>
            <person name="Floudas D."/>
            <person name="Copeland A."/>
            <person name="Barry K.W."/>
            <person name="Cichocki N."/>
            <person name="Veneault-Fourrey C."/>
            <person name="LaButti K."/>
            <person name="Lindquist E.A."/>
            <person name="Lipzen A."/>
            <person name="Lundell T."/>
            <person name="Morin E."/>
            <person name="Murat C."/>
            <person name="Sun H."/>
            <person name="Tunlid A."/>
            <person name="Henrissat B."/>
            <person name="Grigoriev I.V."/>
            <person name="Hibbett D.S."/>
            <person name="Martin F."/>
            <person name="Nordberg H.P."/>
            <person name="Cantor M.N."/>
            <person name="Hua S.X."/>
        </authorList>
    </citation>
    <scope>NUCLEOTIDE SEQUENCE [LARGE SCALE GENOMIC DNA]</scope>
    <source>
        <strain evidence="3 4">F 1598</strain>
    </source>
</reference>